<dbReference type="InterPro" id="IPR007487">
    <property type="entry name" value="ABC_transpt-TYRBP-like"/>
</dbReference>
<proteinExistence type="predicted"/>
<dbReference type="AlphaFoldDB" id="A0A512NG88"/>
<evidence type="ECO:0008006" key="3">
    <source>
        <dbReference type="Google" id="ProtNLM"/>
    </source>
</evidence>
<gene>
    <name evidence="1" type="ORF">RSO01_51200</name>
</gene>
<keyword evidence="2" id="KW-1185">Reference proteome</keyword>
<dbReference type="OrthoDB" id="9776955at2"/>
<evidence type="ECO:0000313" key="2">
    <source>
        <dbReference type="Proteomes" id="UP000321058"/>
    </source>
</evidence>
<protein>
    <recommendedName>
        <fullName evidence="3">ABC transporter substrate-binding protein</fullName>
    </recommendedName>
</protein>
<name>A0A512NG88_9HYPH</name>
<sequence length="325" mass="34711">MKRRHFLLAAATTGIAPAAHSQSPSGPRIVYLSGRSAATDSHLLEAFREGFKSTGYVDGQNVTMDIRWADGRYGDVAKMAAEVVATKPDLIVAVGGNPVGLAAKQATSTIPVVFGAGADPVKIGLVDNLNRPNGNLTGMTLWANELDAKRLDLLHDMLPKARTVAVLMNPDNPGYEDLLPRTRETAAALGLEIKLLTAASSSAIERAFQSLPAGSVDALAVGADAFLINSRARIVALTNERRLPTMFPAREFAIDGGLASYGTRWTDMYRILGSYAGRILKGAKPAELPVQRPTTYELVLNLKTARTLGLDLPPLILTRADEVVE</sequence>
<dbReference type="Proteomes" id="UP000321058">
    <property type="component" value="Unassembled WGS sequence"/>
</dbReference>
<dbReference type="EMBL" id="BKAJ01000090">
    <property type="protein sequence ID" value="GEP57954.1"/>
    <property type="molecule type" value="Genomic_DNA"/>
</dbReference>
<dbReference type="PANTHER" id="PTHR35271">
    <property type="entry name" value="ABC TRANSPORTER, SUBSTRATE-BINDING LIPOPROTEIN-RELATED"/>
    <property type="match status" value="1"/>
</dbReference>
<dbReference type="PANTHER" id="PTHR35271:SF1">
    <property type="entry name" value="ABC TRANSPORTER, SUBSTRATE-BINDING LIPOPROTEIN"/>
    <property type="match status" value="1"/>
</dbReference>
<dbReference type="Pfam" id="PF04392">
    <property type="entry name" value="ABC_sub_bind"/>
    <property type="match status" value="1"/>
</dbReference>
<organism evidence="1 2">
    <name type="scientific">Reyranella soli</name>
    <dbReference type="NCBI Taxonomy" id="1230389"/>
    <lineage>
        <taxon>Bacteria</taxon>
        <taxon>Pseudomonadati</taxon>
        <taxon>Pseudomonadota</taxon>
        <taxon>Alphaproteobacteria</taxon>
        <taxon>Hyphomicrobiales</taxon>
        <taxon>Reyranellaceae</taxon>
        <taxon>Reyranella</taxon>
    </lineage>
</organism>
<evidence type="ECO:0000313" key="1">
    <source>
        <dbReference type="EMBL" id="GEP57954.1"/>
    </source>
</evidence>
<dbReference type="CDD" id="cd06325">
    <property type="entry name" value="PBP1_ABC_unchar_transporter"/>
    <property type="match status" value="1"/>
</dbReference>
<dbReference type="Gene3D" id="3.40.50.2300">
    <property type="match status" value="2"/>
</dbReference>
<reference evidence="1 2" key="1">
    <citation type="submission" date="2019-07" db="EMBL/GenBank/DDBJ databases">
        <title>Whole genome shotgun sequence of Reyranella soli NBRC 108950.</title>
        <authorList>
            <person name="Hosoyama A."/>
            <person name="Uohara A."/>
            <person name="Ohji S."/>
            <person name="Ichikawa N."/>
        </authorList>
    </citation>
    <scope>NUCLEOTIDE SEQUENCE [LARGE SCALE GENOMIC DNA]</scope>
    <source>
        <strain evidence="1 2">NBRC 108950</strain>
    </source>
</reference>
<accession>A0A512NG88</accession>
<comment type="caution">
    <text evidence="1">The sequence shown here is derived from an EMBL/GenBank/DDBJ whole genome shotgun (WGS) entry which is preliminary data.</text>
</comment>